<keyword evidence="4" id="KW-1185">Reference proteome</keyword>
<proteinExistence type="predicted"/>
<reference evidence="3" key="1">
    <citation type="journal article" date="2020" name="Nat. Commun.">
        <title>Large-scale genome sequencing of mycorrhizal fungi provides insights into the early evolution of symbiotic traits.</title>
        <authorList>
            <person name="Miyauchi S."/>
            <person name="Kiss E."/>
            <person name="Kuo A."/>
            <person name="Drula E."/>
            <person name="Kohler A."/>
            <person name="Sanchez-Garcia M."/>
            <person name="Morin E."/>
            <person name="Andreopoulos B."/>
            <person name="Barry K.W."/>
            <person name="Bonito G."/>
            <person name="Buee M."/>
            <person name="Carver A."/>
            <person name="Chen C."/>
            <person name="Cichocki N."/>
            <person name="Clum A."/>
            <person name="Culley D."/>
            <person name="Crous P.W."/>
            <person name="Fauchery L."/>
            <person name="Girlanda M."/>
            <person name="Hayes R.D."/>
            <person name="Keri Z."/>
            <person name="LaButti K."/>
            <person name="Lipzen A."/>
            <person name="Lombard V."/>
            <person name="Magnuson J."/>
            <person name="Maillard F."/>
            <person name="Murat C."/>
            <person name="Nolan M."/>
            <person name="Ohm R.A."/>
            <person name="Pangilinan J."/>
            <person name="Pereira M.F."/>
            <person name="Perotto S."/>
            <person name="Peter M."/>
            <person name="Pfister S."/>
            <person name="Riley R."/>
            <person name="Sitrit Y."/>
            <person name="Stielow J.B."/>
            <person name="Szollosi G."/>
            <person name="Zifcakova L."/>
            <person name="Stursova M."/>
            <person name="Spatafora J.W."/>
            <person name="Tedersoo L."/>
            <person name="Vaario L.M."/>
            <person name="Yamada A."/>
            <person name="Yan M."/>
            <person name="Wang P."/>
            <person name="Xu J."/>
            <person name="Bruns T."/>
            <person name="Baldrian P."/>
            <person name="Vilgalys R."/>
            <person name="Dunand C."/>
            <person name="Henrissat B."/>
            <person name="Grigoriev I.V."/>
            <person name="Hibbett D."/>
            <person name="Nagy L.G."/>
            <person name="Martin F.M."/>
        </authorList>
    </citation>
    <scope>NUCLEOTIDE SEQUENCE</scope>
    <source>
        <strain evidence="3">UH-Tt-Lm1</strain>
    </source>
</reference>
<dbReference type="PROSITE" id="PS50405">
    <property type="entry name" value="GST_CTER"/>
    <property type="match status" value="1"/>
</dbReference>
<organism evidence="3 4">
    <name type="scientific">Thelephora terrestris</name>
    <dbReference type="NCBI Taxonomy" id="56493"/>
    <lineage>
        <taxon>Eukaryota</taxon>
        <taxon>Fungi</taxon>
        <taxon>Dikarya</taxon>
        <taxon>Basidiomycota</taxon>
        <taxon>Agaricomycotina</taxon>
        <taxon>Agaricomycetes</taxon>
        <taxon>Thelephorales</taxon>
        <taxon>Thelephoraceae</taxon>
        <taxon>Thelephora</taxon>
    </lineage>
</organism>
<gene>
    <name evidence="3" type="ORF">BJ322DRAFT_516502</name>
</gene>
<dbReference type="AlphaFoldDB" id="A0A9P6L0X0"/>
<dbReference type="EMBL" id="WIUZ02000026">
    <property type="protein sequence ID" value="KAF9777887.1"/>
    <property type="molecule type" value="Genomic_DNA"/>
</dbReference>
<evidence type="ECO:0000313" key="3">
    <source>
        <dbReference type="EMBL" id="KAF9777887.1"/>
    </source>
</evidence>
<reference evidence="3" key="2">
    <citation type="submission" date="2020-11" db="EMBL/GenBank/DDBJ databases">
        <authorList>
            <consortium name="DOE Joint Genome Institute"/>
            <person name="Kuo A."/>
            <person name="Miyauchi S."/>
            <person name="Kiss E."/>
            <person name="Drula E."/>
            <person name="Kohler A."/>
            <person name="Sanchez-Garcia M."/>
            <person name="Andreopoulos B."/>
            <person name="Barry K.W."/>
            <person name="Bonito G."/>
            <person name="Buee M."/>
            <person name="Carver A."/>
            <person name="Chen C."/>
            <person name="Cichocki N."/>
            <person name="Clum A."/>
            <person name="Culley D."/>
            <person name="Crous P.W."/>
            <person name="Fauchery L."/>
            <person name="Girlanda M."/>
            <person name="Hayes R."/>
            <person name="Keri Z."/>
            <person name="Labutti K."/>
            <person name="Lipzen A."/>
            <person name="Lombard V."/>
            <person name="Magnuson J."/>
            <person name="Maillard F."/>
            <person name="Morin E."/>
            <person name="Murat C."/>
            <person name="Nolan M."/>
            <person name="Ohm R."/>
            <person name="Pangilinan J."/>
            <person name="Pereira M."/>
            <person name="Perotto S."/>
            <person name="Peter M."/>
            <person name="Riley R."/>
            <person name="Sitrit Y."/>
            <person name="Stielow B."/>
            <person name="Szollosi G."/>
            <person name="Zifcakova L."/>
            <person name="Stursova M."/>
            <person name="Spatafora J.W."/>
            <person name="Tedersoo L."/>
            <person name="Vaario L.-M."/>
            <person name="Yamada A."/>
            <person name="Yan M."/>
            <person name="Wang P."/>
            <person name="Xu J."/>
            <person name="Bruns T."/>
            <person name="Baldrian P."/>
            <person name="Vilgalys R."/>
            <person name="Henrissat B."/>
            <person name="Grigoriev I.V."/>
            <person name="Hibbett D."/>
            <person name="Nagy L.G."/>
            <person name="Martin F.M."/>
        </authorList>
    </citation>
    <scope>NUCLEOTIDE SEQUENCE</scope>
    <source>
        <strain evidence="3">UH-Tt-Lm1</strain>
    </source>
</reference>
<comment type="caution">
    <text evidence="3">The sequence shown here is derived from an EMBL/GenBank/DDBJ whole genome shotgun (WGS) entry which is preliminary data.</text>
</comment>
<dbReference type="GO" id="GO:0005737">
    <property type="term" value="C:cytoplasm"/>
    <property type="evidence" value="ECO:0007669"/>
    <property type="project" value="TreeGrafter"/>
</dbReference>
<dbReference type="Pfam" id="PF13409">
    <property type="entry name" value="GST_N_2"/>
    <property type="match status" value="1"/>
</dbReference>
<dbReference type="PROSITE" id="PS50404">
    <property type="entry name" value="GST_NTER"/>
    <property type="match status" value="1"/>
</dbReference>
<protein>
    <submittedName>
        <fullName evidence="3">Glutathione S-transferase</fullName>
    </submittedName>
</protein>
<evidence type="ECO:0000259" key="2">
    <source>
        <dbReference type="PROSITE" id="PS50405"/>
    </source>
</evidence>
<dbReference type="SFLD" id="SFLDS00019">
    <property type="entry name" value="Glutathione_Transferase_(cytos"/>
    <property type="match status" value="1"/>
</dbReference>
<evidence type="ECO:0000259" key="1">
    <source>
        <dbReference type="PROSITE" id="PS50404"/>
    </source>
</evidence>
<dbReference type="InterPro" id="IPR040079">
    <property type="entry name" value="Glutathione_S-Trfase"/>
</dbReference>
<dbReference type="InterPro" id="IPR004045">
    <property type="entry name" value="Glutathione_S-Trfase_N"/>
</dbReference>
<evidence type="ECO:0000313" key="4">
    <source>
        <dbReference type="Proteomes" id="UP000736335"/>
    </source>
</evidence>
<dbReference type="InterPro" id="IPR010987">
    <property type="entry name" value="Glutathione-S-Trfase_C-like"/>
</dbReference>
<feature type="domain" description="GST C-terminal" evidence="2">
    <location>
        <begin position="112"/>
        <end position="235"/>
    </location>
</feature>
<dbReference type="SUPFAM" id="SSF47616">
    <property type="entry name" value="GST C-terminal domain-like"/>
    <property type="match status" value="1"/>
</dbReference>
<dbReference type="OrthoDB" id="4951845at2759"/>
<sequence>MASHVLQSHPRATGLAEETVKSHQADCEIVLHGGWFCPFTQKCWVALEERGIPYKYVETNPFNKDPALLALNPKGLIPALTYQGKPLHDSHVILEFLEDAYPQHKPQLRPTDPYNAAQARIWVDVINKYIVPGYFRIFHAQTPELQAAAMSEWLKYLQCFADKIRGPYFFGEEFSIVDLSLTPWIIRDWILVENRGFNRENVSPKFAAYCQLIVNRPNVLKTFSNKECYEAIYALHLSGQMKSSILEAIKSGRPLP</sequence>
<dbReference type="Gene3D" id="1.20.1050.10">
    <property type="match status" value="1"/>
</dbReference>
<dbReference type="SUPFAM" id="SSF52833">
    <property type="entry name" value="Thioredoxin-like"/>
    <property type="match status" value="1"/>
</dbReference>
<dbReference type="Gene3D" id="3.40.30.10">
    <property type="entry name" value="Glutaredoxin"/>
    <property type="match status" value="1"/>
</dbReference>
<accession>A0A9P6L0X0</accession>
<dbReference type="Proteomes" id="UP000736335">
    <property type="component" value="Unassembled WGS sequence"/>
</dbReference>
<dbReference type="InterPro" id="IPR036282">
    <property type="entry name" value="Glutathione-S-Trfase_C_sf"/>
</dbReference>
<feature type="domain" description="GST N-terminal" evidence="1">
    <location>
        <begin position="27"/>
        <end position="105"/>
    </location>
</feature>
<dbReference type="InterPro" id="IPR036249">
    <property type="entry name" value="Thioredoxin-like_sf"/>
</dbReference>
<dbReference type="SFLD" id="SFLDG00358">
    <property type="entry name" value="Main_(cytGST)"/>
    <property type="match status" value="1"/>
</dbReference>
<dbReference type="InterPro" id="IPR050983">
    <property type="entry name" value="GST_Omega/HSP26"/>
</dbReference>
<name>A0A9P6L0X0_9AGAM</name>
<dbReference type="PANTHER" id="PTHR43968:SF6">
    <property type="entry name" value="GLUTATHIONE S-TRANSFERASE OMEGA"/>
    <property type="match status" value="1"/>
</dbReference>
<dbReference type="PANTHER" id="PTHR43968">
    <property type="match status" value="1"/>
</dbReference>